<feature type="compositionally biased region" description="Basic and acidic residues" evidence="1">
    <location>
        <begin position="14"/>
        <end position="26"/>
    </location>
</feature>
<organism evidence="3 4">
    <name type="scientific">Calycomorphotria hydatis</name>
    <dbReference type="NCBI Taxonomy" id="2528027"/>
    <lineage>
        <taxon>Bacteria</taxon>
        <taxon>Pseudomonadati</taxon>
        <taxon>Planctomycetota</taxon>
        <taxon>Planctomycetia</taxon>
        <taxon>Planctomycetales</taxon>
        <taxon>Planctomycetaceae</taxon>
        <taxon>Calycomorphotria</taxon>
    </lineage>
</organism>
<keyword evidence="2" id="KW-0472">Membrane</keyword>
<sequence>MNHETSSNESTGDTDSRDAHKSDKPRSHNPIPLYTAVVTVLGTIVVAVISNWPSNTSEITVDGTTPKQRYLILHAAKPTYRPPESVLSADATLTGYRLGIDVNGERYSFPTRHPWVADDGQFYPARLPIPHKNEYLLFINGFGRYSDGQEESFPTNRQPVDVIKWVAGGTTRLKWYGNGFEVDYEITE</sequence>
<feature type="region of interest" description="Disordered" evidence="1">
    <location>
        <begin position="1"/>
        <end position="29"/>
    </location>
</feature>
<dbReference type="RefSeq" id="WP_145266392.1">
    <property type="nucleotide sequence ID" value="NZ_CP036316.1"/>
</dbReference>
<dbReference type="EMBL" id="CP036316">
    <property type="protein sequence ID" value="QDT66891.1"/>
    <property type="molecule type" value="Genomic_DNA"/>
</dbReference>
<feature type="compositionally biased region" description="Polar residues" evidence="1">
    <location>
        <begin position="1"/>
        <end position="13"/>
    </location>
</feature>
<dbReference type="AlphaFoldDB" id="A0A517TEU0"/>
<accession>A0A517TEU0</accession>
<evidence type="ECO:0000313" key="4">
    <source>
        <dbReference type="Proteomes" id="UP000319976"/>
    </source>
</evidence>
<feature type="transmembrane region" description="Helical" evidence="2">
    <location>
        <begin position="31"/>
        <end position="52"/>
    </location>
</feature>
<keyword evidence="2" id="KW-1133">Transmembrane helix</keyword>
<name>A0A517TEU0_9PLAN</name>
<dbReference type="KEGG" id="chya:V22_41630"/>
<keyword evidence="4" id="KW-1185">Reference proteome</keyword>
<proteinExistence type="predicted"/>
<evidence type="ECO:0000313" key="3">
    <source>
        <dbReference type="EMBL" id="QDT66891.1"/>
    </source>
</evidence>
<keyword evidence="2" id="KW-0812">Transmembrane</keyword>
<protein>
    <submittedName>
        <fullName evidence="3">Uncharacterized protein</fullName>
    </submittedName>
</protein>
<evidence type="ECO:0000256" key="1">
    <source>
        <dbReference type="SAM" id="MobiDB-lite"/>
    </source>
</evidence>
<reference evidence="3 4" key="1">
    <citation type="submission" date="2019-02" db="EMBL/GenBank/DDBJ databases">
        <title>Deep-cultivation of Planctomycetes and their phenomic and genomic characterization uncovers novel biology.</title>
        <authorList>
            <person name="Wiegand S."/>
            <person name="Jogler M."/>
            <person name="Boedeker C."/>
            <person name="Pinto D."/>
            <person name="Vollmers J."/>
            <person name="Rivas-Marin E."/>
            <person name="Kohn T."/>
            <person name="Peeters S.H."/>
            <person name="Heuer A."/>
            <person name="Rast P."/>
            <person name="Oberbeckmann S."/>
            <person name="Bunk B."/>
            <person name="Jeske O."/>
            <person name="Meyerdierks A."/>
            <person name="Storesund J.E."/>
            <person name="Kallscheuer N."/>
            <person name="Luecker S."/>
            <person name="Lage O.M."/>
            <person name="Pohl T."/>
            <person name="Merkel B.J."/>
            <person name="Hornburger P."/>
            <person name="Mueller R.-W."/>
            <person name="Bruemmer F."/>
            <person name="Labrenz M."/>
            <person name="Spormann A.M."/>
            <person name="Op den Camp H."/>
            <person name="Overmann J."/>
            <person name="Amann R."/>
            <person name="Jetten M.S.M."/>
            <person name="Mascher T."/>
            <person name="Medema M.H."/>
            <person name="Devos D.P."/>
            <person name="Kaster A.-K."/>
            <person name="Ovreas L."/>
            <person name="Rohde M."/>
            <person name="Galperin M.Y."/>
            <person name="Jogler C."/>
        </authorList>
    </citation>
    <scope>NUCLEOTIDE SEQUENCE [LARGE SCALE GENOMIC DNA]</scope>
    <source>
        <strain evidence="3 4">V22</strain>
    </source>
</reference>
<gene>
    <name evidence="3" type="ORF">V22_41630</name>
</gene>
<dbReference type="Proteomes" id="UP000319976">
    <property type="component" value="Chromosome"/>
</dbReference>
<evidence type="ECO:0000256" key="2">
    <source>
        <dbReference type="SAM" id="Phobius"/>
    </source>
</evidence>